<protein>
    <submittedName>
        <fullName evidence="7">Uncharacterized protein</fullName>
    </submittedName>
</protein>
<feature type="transmembrane region" description="Helical" evidence="6">
    <location>
        <begin position="194"/>
        <end position="211"/>
    </location>
</feature>
<accession>A0A168S0Q3</accession>
<dbReference type="InterPro" id="IPR036291">
    <property type="entry name" value="NAD(P)-bd_dom_sf"/>
</dbReference>
<dbReference type="InParanoid" id="A0A168S0Q3"/>
<dbReference type="InterPro" id="IPR050598">
    <property type="entry name" value="AminoAcid_Transporter"/>
</dbReference>
<feature type="transmembrane region" description="Helical" evidence="6">
    <location>
        <begin position="58"/>
        <end position="78"/>
    </location>
</feature>
<dbReference type="SUPFAM" id="SSF51735">
    <property type="entry name" value="NAD(P)-binding Rossmann-fold domains"/>
    <property type="match status" value="1"/>
</dbReference>
<feature type="compositionally biased region" description="Polar residues" evidence="5">
    <location>
        <begin position="923"/>
        <end position="933"/>
    </location>
</feature>
<dbReference type="OrthoDB" id="153074at2759"/>
<feature type="transmembrane region" description="Helical" evidence="6">
    <location>
        <begin position="388"/>
        <end position="409"/>
    </location>
</feature>
<dbReference type="PANTHER" id="PTHR11785:SF353">
    <property type="entry name" value="METHIONINE TRANSPORTER (EUROFUNG)"/>
    <property type="match status" value="1"/>
</dbReference>
<dbReference type="Gene3D" id="3.40.50.720">
    <property type="entry name" value="NAD(P)-binding Rossmann-like Domain"/>
    <property type="match status" value="1"/>
</dbReference>
<dbReference type="GO" id="GO:0016020">
    <property type="term" value="C:membrane"/>
    <property type="evidence" value="ECO:0007669"/>
    <property type="project" value="UniProtKB-SubCell"/>
</dbReference>
<feature type="compositionally biased region" description="Low complexity" evidence="5">
    <location>
        <begin position="848"/>
        <end position="857"/>
    </location>
</feature>
<evidence type="ECO:0000256" key="3">
    <source>
        <dbReference type="ARBA" id="ARBA00022989"/>
    </source>
</evidence>
<feature type="transmembrane region" description="Helical" evidence="6">
    <location>
        <begin position="125"/>
        <end position="142"/>
    </location>
</feature>
<dbReference type="InterPro" id="IPR002293">
    <property type="entry name" value="AA/rel_permease1"/>
</dbReference>
<dbReference type="Proteomes" id="UP000078561">
    <property type="component" value="Unassembled WGS sequence"/>
</dbReference>
<feature type="transmembrane region" description="Helical" evidence="6">
    <location>
        <begin position="778"/>
        <end position="805"/>
    </location>
</feature>
<feature type="compositionally biased region" description="Low complexity" evidence="5">
    <location>
        <begin position="900"/>
        <end position="909"/>
    </location>
</feature>
<feature type="compositionally biased region" description="Pro residues" evidence="5">
    <location>
        <begin position="937"/>
        <end position="947"/>
    </location>
</feature>
<dbReference type="EMBL" id="LT554760">
    <property type="protein sequence ID" value="SAM07645.1"/>
    <property type="molecule type" value="Genomic_DNA"/>
</dbReference>
<evidence type="ECO:0000256" key="4">
    <source>
        <dbReference type="ARBA" id="ARBA00023136"/>
    </source>
</evidence>
<reference evidence="7" key="1">
    <citation type="submission" date="2016-04" db="EMBL/GenBank/DDBJ databases">
        <authorList>
            <person name="Evans L.H."/>
            <person name="Alamgir A."/>
            <person name="Owens N."/>
            <person name="Weber N.D."/>
            <person name="Virtaneva K."/>
            <person name="Barbian K."/>
            <person name="Babar A."/>
            <person name="Rosenke K."/>
        </authorList>
    </citation>
    <scope>NUCLEOTIDE SEQUENCE [LARGE SCALE GENOMIC DNA]</scope>
    <source>
        <strain evidence="7">CBS 101.48</strain>
    </source>
</reference>
<feature type="region of interest" description="Disordered" evidence="5">
    <location>
        <begin position="837"/>
        <end position="857"/>
    </location>
</feature>
<keyword evidence="4 6" id="KW-0472">Membrane</keyword>
<dbReference type="PANTHER" id="PTHR11785">
    <property type="entry name" value="AMINO ACID TRANSPORTER"/>
    <property type="match status" value="1"/>
</dbReference>
<evidence type="ECO:0000256" key="5">
    <source>
        <dbReference type="SAM" id="MobiDB-lite"/>
    </source>
</evidence>
<organism evidence="7">
    <name type="scientific">Absidia glauca</name>
    <name type="common">Pin mould</name>
    <dbReference type="NCBI Taxonomy" id="4829"/>
    <lineage>
        <taxon>Eukaryota</taxon>
        <taxon>Fungi</taxon>
        <taxon>Fungi incertae sedis</taxon>
        <taxon>Mucoromycota</taxon>
        <taxon>Mucoromycotina</taxon>
        <taxon>Mucoromycetes</taxon>
        <taxon>Mucorales</taxon>
        <taxon>Cunninghamellaceae</taxon>
        <taxon>Absidia</taxon>
    </lineage>
</organism>
<feature type="transmembrane region" description="Helical" evidence="6">
    <location>
        <begin position="232"/>
        <end position="254"/>
    </location>
</feature>
<evidence type="ECO:0000256" key="1">
    <source>
        <dbReference type="ARBA" id="ARBA00004141"/>
    </source>
</evidence>
<keyword evidence="2 6" id="KW-0812">Transmembrane</keyword>
<evidence type="ECO:0000256" key="2">
    <source>
        <dbReference type="ARBA" id="ARBA00022692"/>
    </source>
</evidence>
<feature type="region of interest" description="Disordered" evidence="5">
    <location>
        <begin position="899"/>
        <end position="947"/>
    </location>
</feature>
<keyword evidence="8" id="KW-1185">Reference proteome</keyword>
<evidence type="ECO:0000313" key="8">
    <source>
        <dbReference type="Proteomes" id="UP000078561"/>
    </source>
</evidence>
<feature type="transmembrane region" description="Helical" evidence="6">
    <location>
        <begin position="154"/>
        <end position="174"/>
    </location>
</feature>
<feature type="transmembrane region" description="Helical" evidence="6">
    <location>
        <begin position="421"/>
        <end position="440"/>
    </location>
</feature>
<dbReference type="STRING" id="4829.A0A168S0Q3"/>
<dbReference type="Pfam" id="PF13520">
    <property type="entry name" value="AA_permease_2"/>
    <property type="match status" value="2"/>
</dbReference>
<name>A0A168S0Q3_ABSGL</name>
<dbReference type="InterPro" id="IPR002347">
    <property type="entry name" value="SDR_fam"/>
</dbReference>
<feature type="transmembrane region" description="Helical" evidence="6">
    <location>
        <begin position="358"/>
        <end position="376"/>
    </location>
</feature>
<dbReference type="Gene3D" id="1.20.1740.10">
    <property type="entry name" value="Amino acid/polyamine transporter I"/>
    <property type="match status" value="1"/>
</dbReference>
<sequence length="947" mass="103043">MKQGKTTAQNFAPLAVGDQKLVRHMGYLSGTVMNVGEMIGSGIFTNPSFILKSTGSGGLMLVLWGVGALFSACGLMTFLELGTMLPRSGVCYRCGTLAQGAIVFGDNMVYAIYGGKSLNEWASRGFGVFCLTFWVIVNILSAKSSIRFNNFFTGLKVTLLLLLICVGFAGMAGVLPDRPSLETNFSFQGTVQNAGSYANALYFIIYSYGGYNNLQRVTDELINPLVNLPRCGATSIASVATFFLLANCAYLAVLPLETIKSSNLTVAANLFSKAFGGVFGSSVLPVFVGLSSFGSVGVIFYSATRVMLEFAREGHLPFGRLFGHVHPTLNTPVPALLLMYGLALLVLLGLPAGTVFEFIMAFSNYGEYFFGIFILRRREPTLARPIRAPTVMVLFFILICVFTLVFVFIPPMHSPSAYPYYVPYVCWIGFALLCVIPWYFKMVLHDGLENSYNNDIKKQGQQEFCANKGFGEALAQTIASSLKTTNLLRFILIGRHIVTLESVAHTLQLQPHVLSVDIIAESHGLDNATTTFDMVLRALDPVVSSVIAEVGCLTLIDNAGMTGDLGQKVGAYQPSDIQSYIDMNVTSYITLVSGVLQLYQNKWKTGARSLRLVNISSLLAVQPFSHWGLYAAGKAARDMLMGVIAKENQARNSIRTLSYAPGPLDNDMQRRVRDTLGDSDQLALYTDMAKKGTLVSMEDSAKKLVGLLKNDNYTSGAHIDYFDKTNYVMVIDTIQDVSTSTVPARDNNTLTTTSWNSDLQEPTDMLHALHRDEKELRVLAVILSLTGGLVLSFLLGVGIFVYWHWRSYRTRQRKKLIKLKHPSSSIQTATSRLSIQTIPTEASPPITPSSSSPRCSSHLSSVLSLQKHQTLSDRSSVDMAKANDSAIDQVCCFDPPFIPDPSSSSSAPIPTAPPAKECLASSAGPSSSNQLTSLDPPDIPPPAYSPN</sequence>
<proteinExistence type="predicted"/>
<feature type="transmembrane region" description="Helical" evidence="6">
    <location>
        <begin position="274"/>
        <end position="303"/>
    </location>
</feature>
<evidence type="ECO:0000313" key="7">
    <source>
        <dbReference type="EMBL" id="SAM07645.1"/>
    </source>
</evidence>
<gene>
    <name evidence="7" type="primary">ABSGL_13288.1 scaffold 13659</name>
</gene>
<dbReference type="GO" id="GO:0015179">
    <property type="term" value="F:L-amino acid transmembrane transporter activity"/>
    <property type="evidence" value="ECO:0007669"/>
    <property type="project" value="TreeGrafter"/>
</dbReference>
<dbReference type="Pfam" id="PF00106">
    <property type="entry name" value="adh_short"/>
    <property type="match status" value="1"/>
</dbReference>
<dbReference type="AlphaFoldDB" id="A0A168S0Q3"/>
<keyword evidence="3 6" id="KW-1133">Transmembrane helix</keyword>
<evidence type="ECO:0000256" key="6">
    <source>
        <dbReference type="SAM" id="Phobius"/>
    </source>
</evidence>
<comment type="subcellular location">
    <subcellularLocation>
        <location evidence="1">Membrane</location>
        <topology evidence="1">Multi-pass membrane protein</topology>
    </subcellularLocation>
</comment>
<feature type="transmembrane region" description="Helical" evidence="6">
    <location>
        <begin position="90"/>
        <end position="113"/>
    </location>
</feature>